<dbReference type="VEuPathDB" id="PlasmoDB:PYYM_0944200"/>
<proteinExistence type="predicted"/>
<dbReference type="VEuPathDB" id="PlasmoDB:Py17XNL_000900459"/>
<sequence length="988" mass="115061">MGESKKEDNADFQEPKLNNFEKAFMDDWVKALDRVDEGRRCFENLKKLFQEMIRIEKEYEHNLSNLCNIFKEFDNESSGIKNGIIGIKKNIERRCDQIKEFVNYVEIEIINNTLNSTLTNHKNVFNYIKLDGIENNKIDEEAKNESLKYIERCAYSYGSLINSINIFHNSFYYDPIKRIELSNNCIKQYLIAKKREEEYKHAINNINNIQEKKEKRLKNILYSLESMDYKRIACLKDNVMKYLIFLMSYIRNVQYDVNLCIDIFKDIDPYKEIEEYCLKKKNLNKKQNEQLIFYNNVVSWPMLIDFVDEINHFSRKDYKTSLSYNDIDDNTSNISSKNKYSNILLSFFNVNTYKKWVIEDGCTVLGSGKSYDSDNAYSDKFKEEHENSSSVISTGIFNDIIFFKKNRKGDELAEKVSQENRKASQEMSGEENKEISDEEDQKMSGGEDQKMSGEEDQKMSGGEDQKMSGGEDQKMSGGEDQKMSGGEDQKMSGGENQKMSGGEDQKMSGGEDQKMSGEERDIQNSKMNHETNSDIDMEKEANYLNIKKIFQLSNKNGDSMRNNNKYDDDYLCNSNYDLTNSSNSLKNIRLFFIFYLKNIFASNFDVLSEFNIGPFFNSYNNRLIFCECLMRFIKEGGPEIGGSERGGSEIGGSERGGSERGGSERGDSGIAGSGITGSGIAGSGIAGSEKGVKEKKVSNRKSMVIFTKVILLFLDACNEYFDYWSAMYILVASENLYLEVDVNENININILLKKYTFEKSNKISHSNDKNDSTFENIKINLDSDIDENNIKKEDEVKNKDCKNMINIFEENKNETGIEMRERVKMNVETESVKKTDEKQKVYLYRFLYEHVLWNDIKFWETCLLIIISEIIQESILLEKLRYENKESLIKNYFFFFKYFKIYNSMINYGLSVNQIGLLLNKIFRLFNLKTDPISRKYFFQIIDIATNKNITLNYIKMGSENMNNEYKKYYMQYYNNFLNDDSRNGGKN</sequence>
<dbReference type="RefSeq" id="XP_723909.3">
    <property type="nucleotide sequence ID" value="XM_718816.3"/>
</dbReference>
<dbReference type="GeneID" id="3789234"/>
<feature type="compositionally biased region" description="Basic and acidic residues" evidence="1">
    <location>
        <begin position="656"/>
        <end position="667"/>
    </location>
</feature>
<accession>A0A4V0KKK7</accession>
<dbReference type="AlphaFoldDB" id="A0A4V0KKK7"/>
<name>A0A4V0KKK7_PLAYE</name>
<dbReference type="OrthoDB" id="10255128at2759"/>
<dbReference type="Proteomes" id="UP000072874">
    <property type="component" value="Chromosome 9"/>
</dbReference>
<dbReference type="InterPro" id="IPR027267">
    <property type="entry name" value="AH/BAR_dom_sf"/>
</dbReference>
<feature type="compositionally biased region" description="Basic and acidic residues" evidence="1">
    <location>
        <begin position="414"/>
        <end position="490"/>
    </location>
</feature>
<feature type="region of interest" description="Disordered" evidence="1">
    <location>
        <begin position="640"/>
        <end position="676"/>
    </location>
</feature>
<feature type="compositionally biased region" description="Basic and acidic residues" evidence="1">
    <location>
        <begin position="501"/>
        <end position="527"/>
    </location>
</feature>
<reference evidence="2 3" key="1">
    <citation type="journal article" date="2014" name="BMC Biol.">
        <title>A comprehensive evaluation of rodent malaria parasite genomes and gene expression.</title>
        <authorList>
            <person name="Otto T.D."/>
            <person name="Bohme U."/>
            <person name="Jackson A.P."/>
            <person name="Hunt M."/>
            <person name="Franke-Fayard B."/>
            <person name="Hoeijmakers W.A."/>
            <person name="Religa A.A."/>
            <person name="Robertson L."/>
            <person name="Sanders M."/>
            <person name="Ogun S.A."/>
            <person name="Cunningham D."/>
            <person name="Erhart A."/>
            <person name="Billker O."/>
            <person name="Khan S.M."/>
            <person name="Stunnenberg H.G."/>
            <person name="Langhorne J."/>
            <person name="Holder A.A."/>
            <person name="Waters A.P."/>
            <person name="Newbold C.I."/>
            <person name="Pain A."/>
            <person name="Berriman M."/>
            <person name="Janse C.J."/>
        </authorList>
    </citation>
    <scope>NUCLEOTIDE SEQUENCE [LARGE SCALE GENOMIC DNA]</scope>
    <source>
        <strain evidence="2 3">17X</strain>
    </source>
</reference>
<evidence type="ECO:0000313" key="3">
    <source>
        <dbReference type="Proteomes" id="UP000072874"/>
    </source>
</evidence>
<dbReference type="VEuPathDB" id="PlasmoDB:PY17X_0945100"/>
<gene>
    <name evidence="2" type="ORF">PY17X_0945100</name>
</gene>
<dbReference type="Gene3D" id="1.20.1270.60">
    <property type="entry name" value="Arfaptin homology (AH) domain/BAR domain"/>
    <property type="match status" value="1"/>
</dbReference>
<dbReference type="VEuPathDB" id="PlasmoDB:PY03716"/>
<evidence type="ECO:0000256" key="1">
    <source>
        <dbReference type="SAM" id="MobiDB-lite"/>
    </source>
</evidence>
<organism evidence="2 3">
    <name type="scientific">Plasmodium yoelii</name>
    <dbReference type="NCBI Taxonomy" id="5861"/>
    <lineage>
        <taxon>Eukaryota</taxon>
        <taxon>Sar</taxon>
        <taxon>Alveolata</taxon>
        <taxon>Apicomplexa</taxon>
        <taxon>Aconoidasida</taxon>
        <taxon>Haemosporida</taxon>
        <taxon>Plasmodiidae</taxon>
        <taxon>Plasmodium</taxon>
        <taxon>Plasmodium (Vinckeia)</taxon>
    </lineage>
</organism>
<dbReference type="KEGG" id="pyo:PY17X_0945100"/>
<feature type="region of interest" description="Disordered" evidence="1">
    <location>
        <begin position="414"/>
        <end position="527"/>
    </location>
</feature>
<dbReference type="SUPFAM" id="SSF103657">
    <property type="entry name" value="BAR/IMD domain-like"/>
    <property type="match status" value="1"/>
</dbReference>
<evidence type="ECO:0000313" key="2">
    <source>
        <dbReference type="EMBL" id="VTZ78635.1"/>
    </source>
</evidence>
<feature type="compositionally biased region" description="Gly residues" evidence="1">
    <location>
        <begin position="640"/>
        <end position="655"/>
    </location>
</feature>
<dbReference type="EMBL" id="LM993663">
    <property type="protein sequence ID" value="VTZ78635.1"/>
    <property type="molecule type" value="Genomic_DNA"/>
</dbReference>
<protein>
    <submittedName>
        <fullName evidence="2">Uncharacterized protein</fullName>
    </submittedName>
</protein>